<evidence type="ECO:0008006" key="13">
    <source>
        <dbReference type="Google" id="ProtNLM"/>
    </source>
</evidence>
<evidence type="ECO:0000259" key="10">
    <source>
        <dbReference type="Pfam" id="PF13454"/>
    </source>
</evidence>
<evidence type="ECO:0000259" key="9">
    <source>
        <dbReference type="Pfam" id="PF07156"/>
    </source>
</evidence>
<evidence type="ECO:0000313" key="11">
    <source>
        <dbReference type="EMBL" id="RWA03828.1"/>
    </source>
</evidence>
<evidence type="ECO:0000256" key="5">
    <source>
        <dbReference type="ARBA" id="ARBA00022827"/>
    </source>
</evidence>
<keyword evidence="8" id="KW-1133">Transmembrane helix</keyword>
<dbReference type="Pfam" id="PF13454">
    <property type="entry name" value="NAD_binding_9"/>
    <property type="match status" value="1"/>
</dbReference>
<evidence type="ECO:0000256" key="4">
    <source>
        <dbReference type="ARBA" id="ARBA00022729"/>
    </source>
</evidence>
<protein>
    <recommendedName>
        <fullName evidence="13">Prenylcysteine lyase domain-containing protein</fullName>
    </recommendedName>
</protein>
<reference evidence="11 12" key="1">
    <citation type="submission" date="2018-12" db="EMBL/GenBank/DDBJ databases">
        <title>Draft genome sequence of Xylaria grammica IHI A82.</title>
        <authorList>
            <person name="Buettner E."/>
            <person name="Kellner H."/>
        </authorList>
    </citation>
    <scope>NUCLEOTIDE SEQUENCE [LARGE SCALE GENOMIC DNA]</scope>
    <source>
        <strain evidence="11 12">IHI A82</strain>
    </source>
</reference>
<keyword evidence="7" id="KW-0325">Glycoprotein</keyword>
<dbReference type="PANTHER" id="PTHR15944:SF0">
    <property type="entry name" value="PRENYLCYSTEINE LYASE DOMAIN-CONTAINING PROTEIN"/>
    <property type="match status" value="1"/>
</dbReference>
<evidence type="ECO:0000256" key="6">
    <source>
        <dbReference type="ARBA" id="ARBA00023002"/>
    </source>
</evidence>
<keyword evidence="8" id="KW-0472">Membrane</keyword>
<dbReference type="EMBL" id="RYZI01000692">
    <property type="protein sequence ID" value="RWA03828.1"/>
    <property type="molecule type" value="Genomic_DNA"/>
</dbReference>
<dbReference type="InterPro" id="IPR017046">
    <property type="entry name" value="Prenylcysteine_Oxase1"/>
</dbReference>
<evidence type="ECO:0000256" key="1">
    <source>
        <dbReference type="ARBA" id="ARBA00001974"/>
    </source>
</evidence>
<dbReference type="InterPro" id="IPR036188">
    <property type="entry name" value="FAD/NAD-bd_sf"/>
</dbReference>
<feature type="transmembrane region" description="Helical" evidence="8">
    <location>
        <begin position="39"/>
        <end position="60"/>
    </location>
</feature>
<evidence type="ECO:0000256" key="2">
    <source>
        <dbReference type="ARBA" id="ARBA00009967"/>
    </source>
</evidence>
<dbReference type="GO" id="GO:0030327">
    <property type="term" value="P:prenylated protein catabolic process"/>
    <property type="evidence" value="ECO:0007669"/>
    <property type="project" value="TreeGrafter"/>
</dbReference>
<dbReference type="InterPro" id="IPR038732">
    <property type="entry name" value="HpyO/CreE_NAD-binding"/>
</dbReference>
<dbReference type="Proteomes" id="UP000286045">
    <property type="component" value="Unassembled WGS sequence"/>
</dbReference>
<evidence type="ECO:0000256" key="8">
    <source>
        <dbReference type="SAM" id="Phobius"/>
    </source>
</evidence>
<comment type="caution">
    <text evidence="11">The sequence shown here is derived from an EMBL/GenBank/DDBJ whole genome shotgun (WGS) entry which is preliminary data.</text>
</comment>
<dbReference type="Pfam" id="PF07156">
    <property type="entry name" value="Prenylcys_lyase"/>
    <property type="match status" value="1"/>
</dbReference>
<proteinExistence type="inferred from homology"/>
<dbReference type="AlphaFoldDB" id="A0A439CNT9"/>
<keyword evidence="12" id="KW-1185">Reference proteome</keyword>
<evidence type="ECO:0000313" key="12">
    <source>
        <dbReference type="Proteomes" id="UP000286045"/>
    </source>
</evidence>
<feature type="domain" description="FAD-dependent urate hydroxylase HpyO/Asp monooxygenase CreE-like FAD/NAD(P)-binding" evidence="10">
    <location>
        <begin position="77"/>
        <end position="118"/>
    </location>
</feature>
<keyword evidence="3" id="KW-0285">Flavoprotein</keyword>
<feature type="domain" description="Prenylcysteine lyase" evidence="9">
    <location>
        <begin position="204"/>
        <end position="378"/>
    </location>
</feature>
<dbReference type="GO" id="GO:0030328">
    <property type="term" value="P:prenylcysteine catabolic process"/>
    <property type="evidence" value="ECO:0007669"/>
    <property type="project" value="InterPro"/>
</dbReference>
<dbReference type="InterPro" id="IPR010795">
    <property type="entry name" value="Prenylcys_lyase"/>
</dbReference>
<comment type="cofactor">
    <cofactor evidence="1">
        <name>FAD</name>
        <dbReference type="ChEBI" id="CHEBI:57692"/>
    </cofactor>
</comment>
<dbReference type="GO" id="GO:0001735">
    <property type="term" value="F:prenylcysteine oxidase activity"/>
    <property type="evidence" value="ECO:0007669"/>
    <property type="project" value="InterPro"/>
</dbReference>
<dbReference type="Gene3D" id="3.50.50.60">
    <property type="entry name" value="FAD/NAD(P)-binding domain"/>
    <property type="match status" value="1"/>
</dbReference>
<name>A0A439CNT9_9PEZI</name>
<dbReference type="PANTHER" id="PTHR15944">
    <property type="entry name" value="FARNESYLCYSTEINE LYASE"/>
    <property type="match status" value="1"/>
</dbReference>
<keyword evidence="5" id="KW-0274">FAD</keyword>
<evidence type="ECO:0000256" key="7">
    <source>
        <dbReference type="ARBA" id="ARBA00023180"/>
    </source>
</evidence>
<keyword evidence="6" id="KW-0560">Oxidoreductase</keyword>
<accession>A0A439CNT9</accession>
<organism evidence="11 12">
    <name type="scientific">Xylaria grammica</name>
    <dbReference type="NCBI Taxonomy" id="363999"/>
    <lineage>
        <taxon>Eukaryota</taxon>
        <taxon>Fungi</taxon>
        <taxon>Dikarya</taxon>
        <taxon>Ascomycota</taxon>
        <taxon>Pezizomycotina</taxon>
        <taxon>Sordariomycetes</taxon>
        <taxon>Xylariomycetidae</taxon>
        <taxon>Xylariales</taxon>
        <taxon>Xylariaceae</taxon>
        <taxon>Xylaria</taxon>
    </lineage>
</organism>
<evidence type="ECO:0000256" key="3">
    <source>
        <dbReference type="ARBA" id="ARBA00022630"/>
    </source>
</evidence>
<sequence>MGRNEHTPLLLIHQPPVIHIQESNHYNFSLIVKIRQGRAFLATFIFFACIIWLLLSLSIFPLRAPTLPRPPPIYNVAIIGAGPAGIAAAQHLHRSSTANDVIFDITIFESSPVVGGMLALHGPDGEPVFPNDDPMQGHITAEDVAGNALMWQNSLFTRDSEVILGDKVGFTELGTEQVGQAAKFNTEGDLRQGMLKAPVTTDPEKIFTSLGVLEHLQQWAGNLLAKRGISDRYAAEILEPQVQRSFGQRLGHVTGFAAMLAAAQEDSANAYTGGHMIERLERIVRKICVRVRTSTRVFGIKYDEQGKQWDIEHESEREASIDTFDKVILAGLGFSINLESSDSGVYNLSSFYQPDLDGPEDDYFHSIYVTFFTVNTKLPTWGSHDQVLFLNGTGGVLEIKLVRETTSYTATQYLYRVLSQVSVTGTLKRQYDVLWDYETWIPGWQPVRSPLFRMPTLEWPVARGLWFSSLIQHAWSTVDLNWLVGKACADA</sequence>
<keyword evidence="4" id="KW-0732">Signal</keyword>
<keyword evidence="8" id="KW-0812">Transmembrane</keyword>
<dbReference type="SUPFAM" id="SSF51905">
    <property type="entry name" value="FAD/NAD(P)-binding domain"/>
    <property type="match status" value="1"/>
</dbReference>
<gene>
    <name evidence="11" type="ORF">EKO27_g11277</name>
</gene>
<comment type="similarity">
    <text evidence="2">Belongs to the prenylcysteine oxidase family.</text>
</comment>